<evidence type="ECO:0000256" key="3">
    <source>
        <dbReference type="ARBA" id="ARBA00022491"/>
    </source>
</evidence>
<keyword evidence="6" id="KW-0804">Transcription</keyword>
<dbReference type="GO" id="GO:0006357">
    <property type="term" value="P:regulation of transcription by RNA polymerase II"/>
    <property type="evidence" value="ECO:0007669"/>
    <property type="project" value="InterPro"/>
</dbReference>
<keyword evidence="5" id="KW-0010">Activator</keyword>
<dbReference type="GO" id="GO:0016592">
    <property type="term" value="C:mediator complex"/>
    <property type="evidence" value="ECO:0007669"/>
    <property type="project" value="InterPro"/>
</dbReference>
<evidence type="ECO:0000256" key="2">
    <source>
        <dbReference type="ARBA" id="ARBA00010289"/>
    </source>
</evidence>
<evidence type="ECO:0000256" key="4">
    <source>
        <dbReference type="ARBA" id="ARBA00023015"/>
    </source>
</evidence>
<organism evidence="8 9">
    <name type="scientific">Schistosoma margrebowiei</name>
    <dbReference type="NCBI Taxonomy" id="48269"/>
    <lineage>
        <taxon>Eukaryota</taxon>
        <taxon>Metazoa</taxon>
        <taxon>Spiralia</taxon>
        <taxon>Lophotrochozoa</taxon>
        <taxon>Platyhelminthes</taxon>
        <taxon>Trematoda</taxon>
        <taxon>Digenea</taxon>
        <taxon>Strigeidida</taxon>
        <taxon>Schistosomatoidea</taxon>
        <taxon>Schistosomatidae</taxon>
        <taxon>Schistosoma</taxon>
    </lineage>
</organism>
<dbReference type="InterPro" id="IPR021990">
    <property type="entry name" value="Mediator_Med12_LCEWAV"/>
</dbReference>
<keyword evidence="9" id="KW-1185">Reference proteome</keyword>
<evidence type="ECO:0000313" key="8">
    <source>
        <dbReference type="EMBL" id="VDO94402.1"/>
    </source>
</evidence>
<evidence type="ECO:0000256" key="1">
    <source>
        <dbReference type="ARBA" id="ARBA00004123"/>
    </source>
</evidence>
<dbReference type="AlphaFoldDB" id="A0A183M5C6"/>
<dbReference type="InterPro" id="IPR019035">
    <property type="entry name" value="Mediator_Med12"/>
</dbReference>
<reference evidence="8 9" key="1">
    <citation type="submission" date="2018-11" db="EMBL/GenBank/DDBJ databases">
        <authorList>
            <consortium name="Pathogen Informatics"/>
        </authorList>
    </citation>
    <scope>NUCLEOTIDE SEQUENCE [LARGE SCALE GENOMIC DNA]</scope>
    <source>
        <strain evidence="8 9">Zambia</strain>
    </source>
</reference>
<accession>A0A183M5C6</accession>
<dbReference type="EMBL" id="UZAI01006221">
    <property type="protein sequence ID" value="VDO94402.1"/>
    <property type="molecule type" value="Genomic_DNA"/>
</dbReference>
<dbReference type="Proteomes" id="UP000277204">
    <property type="component" value="Unassembled WGS sequence"/>
</dbReference>
<keyword evidence="7" id="KW-0539">Nucleus</keyword>
<evidence type="ECO:0000313" key="9">
    <source>
        <dbReference type="Proteomes" id="UP000277204"/>
    </source>
</evidence>
<evidence type="ECO:0000256" key="5">
    <source>
        <dbReference type="ARBA" id="ARBA00023159"/>
    </source>
</evidence>
<proteinExistence type="inferred from homology"/>
<keyword evidence="3" id="KW-0678">Repressor</keyword>
<evidence type="ECO:0000256" key="6">
    <source>
        <dbReference type="ARBA" id="ARBA00023163"/>
    </source>
</evidence>
<protein>
    <submittedName>
        <fullName evidence="8">Uncharacterized protein</fullName>
    </submittedName>
</protein>
<gene>
    <name evidence="8" type="ORF">SMRZ_LOCUS11251</name>
</gene>
<dbReference type="SMART" id="SM01281">
    <property type="entry name" value="Med12"/>
    <property type="match status" value="1"/>
</dbReference>
<evidence type="ECO:0000256" key="7">
    <source>
        <dbReference type="ARBA" id="ARBA00023242"/>
    </source>
</evidence>
<comment type="subcellular location">
    <subcellularLocation>
        <location evidence="1">Nucleus</location>
    </subcellularLocation>
</comment>
<dbReference type="Pfam" id="PF09497">
    <property type="entry name" value="Med12"/>
    <property type="match status" value="1"/>
</dbReference>
<keyword evidence="4" id="KW-0805">Transcription regulation</keyword>
<dbReference type="Pfam" id="PF12145">
    <property type="entry name" value="Med12-LCEWAV"/>
    <property type="match status" value="1"/>
</dbReference>
<sequence length="431" mass="49804">MSSFPSLEYRSLKRKEHCPPDVYCQRSEQKEDLMCEDFVKDGFKYTKPVRDEYESCKEESRFLNSDAVWSFYYNVMLKKYECSNFQDFKKRQTTNIRDTVIPAIDMYKEQVCDWFRELSSNVPLQNLGRRVPFFKDKEEILHELLSNKVPITRALWFINISVIQSTAVAETAKKKPRAPQDPTADWSSTLCRLLSRSLEPIYAPVKHNELISLFNDWDYLFSLLLAMYDSDMADHWEVILWLIKVAETLTSKCASDFPLKFILHYLIKFGRRFTESELLIRRLLYWCCTTFADVVFACTGSKYASSVGTLQSILNEYKDLCTCPLHQSISMSLSSLIIFIVLSCPSAAVWNPIPFDTDYAYFKGSPLDHIPHSLVALPLPLGEESTSIRKCLSEVEEDIIRRSQLVESGWLIEPCSGNNGENVSPSFILIE</sequence>
<dbReference type="GO" id="GO:0003712">
    <property type="term" value="F:transcription coregulator activity"/>
    <property type="evidence" value="ECO:0007669"/>
    <property type="project" value="InterPro"/>
</dbReference>
<name>A0A183M5C6_9TREM</name>
<dbReference type="STRING" id="48269.A0A183M5C6"/>
<comment type="similarity">
    <text evidence="2">Belongs to the Mediator complex subunit 12 family.</text>
</comment>